<dbReference type="InterPro" id="IPR051198">
    <property type="entry name" value="BchE-like"/>
</dbReference>
<evidence type="ECO:0000256" key="2">
    <source>
        <dbReference type="ARBA" id="ARBA00022691"/>
    </source>
</evidence>
<dbReference type="GO" id="GO:0003824">
    <property type="term" value="F:catalytic activity"/>
    <property type="evidence" value="ECO:0007669"/>
    <property type="project" value="InterPro"/>
</dbReference>
<comment type="cofactor">
    <cofactor evidence="1">
        <name>[4Fe-4S] cluster</name>
        <dbReference type="ChEBI" id="CHEBI:49883"/>
    </cofactor>
</comment>
<dbReference type="PROSITE" id="PS51332">
    <property type="entry name" value="B12_BINDING"/>
    <property type="match status" value="1"/>
</dbReference>
<organism evidence="8 9">
    <name type="scientific">Candidatus Anoxymicrobium japonicum</name>
    <dbReference type="NCBI Taxonomy" id="2013648"/>
    <lineage>
        <taxon>Bacteria</taxon>
        <taxon>Bacillati</taxon>
        <taxon>Actinomycetota</taxon>
        <taxon>Candidatus Geothermincolia</taxon>
        <taxon>Candidatus Geothermincolales</taxon>
        <taxon>Candidatus Anoxymicrobiaceae</taxon>
        <taxon>Candidatus Anoxymicrobium</taxon>
    </lineage>
</organism>
<dbReference type="InterPro" id="IPR006158">
    <property type="entry name" value="Cobalamin-bd"/>
</dbReference>
<dbReference type="SMART" id="SM00729">
    <property type="entry name" value="Elp3"/>
    <property type="match status" value="1"/>
</dbReference>
<evidence type="ECO:0000256" key="1">
    <source>
        <dbReference type="ARBA" id="ARBA00001966"/>
    </source>
</evidence>
<evidence type="ECO:0000313" key="9">
    <source>
        <dbReference type="Proteomes" id="UP000233654"/>
    </source>
</evidence>
<proteinExistence type="predicted"/>
<dbReference type="PANTHER" id="PTHR43409:SF16">
    <property type="entry name" value="SLR0320 PROTEIN"/>
    <property type="match status" value="1"/>
</dbReference>
<dbReference type="CDD" id="cd01335">
    <property type="entry name" value="Radical_SAM"/>
    <property type="match status" value="1"/>
</dbReference>
<dbReference type="PROSITE" id="PS51918">
    <property type="entry name" value="RADICAL_SAM"/>
    <property type="match status" value="1"/>
</dbReference>
<dbReference type="GO" id="GO:0051539">
    <property type="term" value="F:4 iron, 4 sulfur cluster binding"/>
    <property type="evidence" value="ECO:0007669"/>
    <property type="project" value="UniProtKB-KW"/>
</dbReference>
<dbReference type="GO" id="GO:0031419">
    <property type="term" value="F:cobalamin binding"/>
    <property type="evidence" value="ECO:0007669"/>
    <property type="project" value="InterPro"/>
</dbReference>
<dbReference type="SFLD" id="SFLDG01082">
    <property type="entry name" value="B12-binding_domain_containing"/>
    <property type="match status" value="1"/>
</dbReference>
<dbReference type="Proteomes" id="UP000233654">
    <property type="component" value="Unassembled WGS sequence"/>
</dbReference>
<keyword evidence="5" id="KW-0411">Iron-sulfur</keyword>
<comment type="caution">
    <text evidence="8">The sequence shown here is derived from an EMBL/GenBank/DDBJ whole genome shotgun (WGS) entry which is preliminary data.</text>
</comment>
<dbReference type="Gene3D" id="3.40.50.280">
    <property type="entry name" value="Cobalamin-binding domain"/>
    <property type="match status" value="1"/>
</dbReference>
<dbReference type="SUPFAM" id="SSF51395">
    <property type="entry name" value="FMN-linked oxidoreductases"/>
    <property type="match status" value="1"/>
</dbReference>
<gene>
    <name evidence="8" type="ORF">CVT63_00890</name>
</gene>
<evidence type="ECO:0000313" key="8">
    <source>
        <dbReference type="EMBL" id="PKQ28762.1"/>
    </source>
</evidence>
<dbReference type="SFLD" id="SFLDS00029">
    <property type="entry name" value="Radical_SAM"/>
    <property type="match status" value="1"/>
</dbReference>
<dbReference type="PANTHER" id="PTHR43409">
    <property type="entry name" value="ANAEROBIC MAGNESIUM-PROTOPORPHYRIN IX MONOMETHYL ESTER CYCLASE-RELATED"/>
    <property type="match status" value="1"/>
</dbReference>
<dbReference type="InterPro" id="IPR023404">
    <property type="entry name" value="rSAM_horseshoe"/>
</dbReference>
<dbReference type="CDD" id="cd02068">
    <property type="entry name" value="radical_SAM_B12_BD"/>
    <property type="match status" value="1"/>
</dbReference>
<dbReference type="GO" id="GO:0005829">
    <property type="term" value="C:cytosol"/>
    <property type="evidence" value="ECO:0007669"/>
    <property type="project" value="TreeGrafter"/>
</dbReference>
<dbReference type="EMBL" id="PHEX01000005">
    <property type="protein sequence ID" value="PKQ28762.1"/>
    <property type="molecule type" value="Genomic_DNA"/>
</dbReference>
<feature type="domain" description="B12-binding" evidence="6">
    <location>
        <begin position="24"/>
        <end position="187"/>
    </location>
</feature>
<dbReference type="SFLD" id="SFLDG01123">
    <property type="entry name" value="methyltransferase_(Class_B)"/>
    <property type="match status" value="1"/>
</dbReference>
<evidence type="ECO:0000259" key="6">
    <source>
        <dbReference type="PROSITE" id="PS51332"/>
    </source>
</evidence>
<dbReference type="Gene3D" id="3.80.30.20">
    <property type="entry name" value="tm_1862 like domain"/>
    <property type="match status" value="1"/>
</dbReference>
<feature type="domain" description="Radical SAM core" evidence="7">
    <location>
        <begin position="241"/>
        <end position="461"/>
    </location>
</feature>
<dbReference type="Pfam" id="PF02310">
    <property type="entry name" value="B12-binding"/>
    <property type="match status" value="1"/>
</dbReference>
<evidence type="ECO:0000256" key="4">
    <source>
        <dbReference type="ARBA" id="ARBA00023004"/>
    </source>
</evidence>
<protein>
    <submittedName>
        <fullName evidence="8">Uncharacterized protein</fullName>
    </submittedName>
</protein>
<evidence type="ECO:0000259" key="7">
    <source>
        <dbReference type="PROSITE" id="PS51918"/>
    </source>
</evidence>
<dbReference type="InterPro" id="IPR007197">
    <property type="entry name" value="rSAM"/>
</dbReference>
<dbReference type="AlphaFoldDB" id="A0A2N3G814"/>
<keyword evidence="2" id="KW-0949">S-adenosyl-L-methionine</keyword>
<dbReference type="InterPro" id="IPR034466">
    <property type="entry name" value="Methyltransferase_Class_B"/>
</dbReference>
<dbReference type="Pfam" id="PF04055">
    <property type="entry name" value="Radical_SAM"/>
    <property type="match status" value="1"/>
</dbReference>
<dbReference type="InterPro" id="IPR006638">
    <property type="entry name" value="Elp3/MiaA/NifB-like_rSAM"/>
</dbReference>
<dbReference type="GO" id="GO:0046872">
    <property type="term" value="F:metal ion binding"/>
    <property type="evidence" value="ECO:0007669"/>
    <property type="project" value="UniProtKB-KW"/>
</dbReference>
<name>A0A2N3G814_9ACTN</name>
<evidence type="ECO:0000256" key="3">
    <source>
        <dbReference type="ARBA" id="ARBA00022723"/>
    </source>
</evidence>
<keyword evidence="3" id="KW-0479">Metal-binding</keyword>
<keyword evidence="4" id="KW-0408">Iron</keyword>
<dbReference type="InterPro" id="IPR058240">
    <property type="entry name" value="rSAM_sf"/>
</dbReference>
<reference evidence="8 9" key="1">
    <citation type="journal article" date="2017" name="ISME J.">
        <title>Potential for microbial H2 and metal transformations associated with novel bacteria and archaea in deep terrestrial subsurface sediments.</title>
        <authorList>
            <person name="Hernsdorf A.W."/>
            <person name="Amano Y."/>
            <person name="Miyakawa K."/>
            <person name="Ise K."/>
            <person name="Suzuki Y."/>
            <person name="Anantharaman K."/>
            <person name="Probst A."/>
            <person name="Burstein D."/>
            <person name="Thomas B.C."/>
            <person name="Banfield J.F."/>
        </authorList>
    </citation>
    <scope>NUCLEOTIDE SEQUENCE [LARGE SCALE GENOMIC DNA]</scope>
    <source>
        <strain evidence="8">HGW-Actinobacteria-3</strain>
    </source>
</reference>
<sequence>MKTILISDSAALGIMEVRPEPAWRVRLTGLRNKDLLAPDYGAMHVAAFLKASGRRIHVANLIADVHDSAALFTEPNTKPDELSGSGIAKHESAHASRRYLFDTLADIDPDVILVTLSTYNLALYTRSLLGEIKTACPGATLVTGGIYSTMHPEEILADGHADVVIRGEGELTASELLDRLAGGRDLDGLKGVSYRQGAQAYHNARRSPIANLDALPHPYTVSDEFNISTRFNILSELLPEGDWIPGAGFLTSRGCPEGCSFCLDPAINGRRARFHSPAYVREVLEFCADRFSGGAGAFFFGDAAFTLNKKRLARMLETLKGLPYTYQIQTRADYLDTPTIERLAANGFTNVAIGAETFNEDILRTVVRKRLEVRDVLKAARAVSRAGMKPILTFIIGLPGETRESVMRTLEILRENGLYDATFFPLVVFKGTALFDEFKARVTPEEMENLRLNPSSEEFISVSDEFPRAQELMDFTEQVNTELLSSRPTALP</sequence>
<evidence type="ECO:0000256" key="5">
    <source>
        <dbReference type="ARBA" id="ARBA00023014"/>
    </source>
</evidence>
<dbReference type="SUPFAM" id="SSF102114">
    <property type="entry name" value="Radical SAM enzymes"/>
    <property type="match status" value="1"/>
</dbReference>
<accession>A0A2N3G814</accession>